<sequence>MRATKDTQQGTLKDGVQRTSRADDAQSEEKDVVRQRLLSFRLDDSSPFPLRTRVPSRATPSPTATSAPSKAFRASIAKSVFFDIRA</sequence>
<name>A0A5M8PXK1_9LECA</name>
<feature type="region of interest" description="Disordered" evidence="1">
    <location>
        <begin position="1"/>
        <end position="31"/>
    </location>
</feature>
<comment type="caution">
    <text evidence="2">The sequence shown here is derived from an EMBL/GenBank/DDBJ whole genome shotgun (WGS) entry which is preliminary data.</text>
</comment>
<organism evidence="2 3">
    <name type="scientific">Lasallia pustulata</name>
    <dbReference type="NCBI Taxonomy" id="136370"/>
    <lineage>
        <taxon>Eukaryota</taxon>
        <taxon>Fungi</taxon>
        <taxon>Dikarya</taxon>
        <taxon>Ascomycota</taxon>
        <taxon>Pezizomycotina</taxon>
        <taxon>Lecanoromycetes</taxon>
        <taxon>OSLEUM clade</taxon>
        <taxon>Umbilicariomycetidae</taxon>
        <taxon>Umbilicariales</taxon>
        <taxon>Umbilicariaceae</taxon>
        <taxon>Lasallia</taxon>
    </lineage>
</organism>
<accession>A0A5M8PXK1</accession>
<protein>
    <submittedName>
        <fullName evidence="2">Uncharacterized protein</fullName>
    </submittedName>
</protein>
<feature type="compositionally biased region" description="Basic and acidic residues" evidence="1">
    <location>
        <begin position="20"/>
        <end position="31"/>
    </location>
</feature>
<feature type="compositionally biased region" description="Polar residues" evidence="1">
    <location>
        <begin position="1"/>
        <end position="11"/>
    </location>
</feature>
<dbReference type="Proteomes" id="UP000324767">
    <property type="component" value="Unassembled WGS sequence"/>
</dbReference>
<feature type="region of interest" description="Disordered" evidence="1">
    <location>
        <begin position="48"/>
        <end position="70"/>
    </location>
</feature>
<feature type="compositionally biased region" description="Low complexity" evidence="1">
    <location>
        <begin position="58"/>
        <end position="69"/>
    </location>
</feature>
<evidence type="ECO:0000313" key="3">
    <source>
        <dbReference type="Proteomes" id="UP000324767"/>
    </source>
</evidence>
<proteinExistence type="predicted"/>
<dbReference type="AlphaFoldDB" id="A0A5M8PXK1"/>
<evidence type="ECO:0000313" key="2">
    <source>
        <dbReference type="EMBL" id="KAA6413413.1"/>
    </source>
</evidence>
<evidence type="ECO:0000256" key="1">
    <source>
        <dbReference type="SAM" id="MobiDB-lite"/>
    </source>
</evidence>
<reference evidence="2 3" key="1">
    <citation type="submission" date="2019-09" db="EMBL/GenBank/DDBJ databases">
        <title>The hologenome of the rock-dwelling lichen Lasallia pustulata.</title>
        <authorList>
            <person name="Greshake Tzovaras B."/>
            <person name="Segers F."/>
            <person name="Bicker A."/>
            <person name="Dal Grande F."/>
            <person name="Otte J."/>
            <person name="Hankeln T."/>
            <person name="Schmitt I."/>
            <person name="Ebersberger I."/>
        </authorList>
    </citation>
    <scope>NUCLEOTIDE SEQUENCE [LARGE SCALE GENOMIC DNA]</scope>
    <source>
        <strain evidence="2">A1-1</strain>
    </source>
</reference>
<dbReference type="EMBL" id="VXIT01000004">
    <property type="protein sequence ID" value="KAA6413413.1"/>
    <property type="molecule type" value="Genomic_DNA"/>
</dbReference>
<gene>
    <name evidence="2" type="ORF">FRX48_03159</name>
</gene>